<dbReference type="InterPro" id="IPR043128">
    <property type="entry name" value="Rev_trsase/Diguanyl_cyclase"/>
</dbReference>
<dbReference type="Gene3D" id="2.40.70.10">
    <property type="entry name" value="Acid Proteases"/>
    <property type="match status" value="1"/>
</dbReference>
<feature type="coiled-coil region" evidence="5">
    <location>
        <begin position="1305"/>
        <end position="1332"/>
    </location>
</feature>
<dbReference type="EMBL" id="BKCJ010005248">
    <property type="protein sequence ID" value="GEU65681.1"/>
    <property type="molecule type" value="Genomic_DNA"/>
</dbReference>
<dbReference type="InterPro" id="IPR021109">
    <property type="entry name" value="Peptidase_aspartic_dom_sf"/>
</dbReference>
<dbReference type="InterPro" id="IPR036875">
    <property type="entry name" value="Znf_CCHC_sf"/>
</dbReference>
<dbReference type="InterPro" id="IPR041577">
    <property type="entry name" value="RT_RNaseH_2"/>
</dbReference>
<keyword evidence="4" id="KW-0479">Metal-binding</keyword>
<evidence type="ECO:0000313" key="7">
    <source>
        <dbReference type="EMBL" id="GEU65681.1"/>
    </source>
</evidence>
<dbReference type="CDD" id="cd00303">
    <property type="entry name" value="retropepsin_like"/>
    <property type="match status" value="1"/>
</dbReference>
<dbReference type="Gene3D" id="3.30.70.270">
    <property type="match status" value="1"/>
</dbReference>
<dbReference type="GO" id="GO:0006508">
    <property type="term" value="P:proteolysis"/>
    <property type="evidence" value="ECO:0007669"/>
    <property type="project" value="UniProtKB-KW"/>
</dbReference>
<name>A0A6L2LV51_TANCI</name>
<evidence type="ECO:0000256" key="2">
    <source>
        <dbReference type="ARBA" id="ARBA00022750"/>
    </source>
</evidence>
<accession>A0A6L2LV51</accession>
<keyword evidence="4" id="KW-0863">Zinc-finger</keyword>
<dbReference type="SUPFAM" id="SSF57756">
    <property type="entry name" value="Retrovirus zinc finger-like domains"/>
    <property type="match status" value="2"/>
</dbReference>
<evidence type="ECO:0000256" key="3">
    <source>
        <dbReference type="ARBA" id="ARBA00023125"/>
    </source>
</evidence>
<keyword evidence="5" id="KW-0175">Coiled coil</keyword>
<dbReference type="GO" id="GO:0003677">
    <property type="term" value="F:DNA binding"/>
    <property type="evidence" value="ECO:0007669"/>
    <property type="project" value="UniProtKB-KW"/>
</dbReference>
<dbReference type="CDD" id="cd01647">
    <property type="entry name" value="RT_LTR"/>
    <property type="match status" value="1"/>
</dbReference>
<keyword evidence="3" id="KW-0238">DNA-binding</keyword>
<evidence type="ECO:0000259" key="6">
    <source>
        <dbReference type="PROSITE" id="PS50158"/>
    </source>
</evidence>
<dbReference type="Gene3D" id="4.10.60.10">
    <property type="entry name" value="Zinc finger, CCHC-type"/>
    <property type="match status" value="2"/>
</dbReference>
<feature type="domain" description="CCHC-type" evidence="6">
    <location>
        <begin position="835"/>
        <end position="850"/>
    </location>
</feature>
<dbReference type="InterPro" id="IPR053134">
    <property type="entry name" value="RNA-dir_DNA_polymerase"/>
</dbReference>
<dbReference type="InterPro" id="IPR000477">
    <property type="entry name" value="RT_dom"/>
</dbReference>
<keyword evidence="2" id="KW-0378">Hydrolase</keyword>
<proteinExistence type="predicted"/>
<evidence type="ECO:0000256" key="1">
    <source>
        <dbReference type="ARBA" id="ARBA00022670"/>
    </source>
</evidence>
<dbReference type="Pfam" id="PF07727">
    <property type="entry name" value="RVT_2"/>
    <property type="match status" value="2"/>
</dbReference>
<keyword evidence="4" id="KW-0862">Zinc</keyword>
<comment type="caution">
    <text evidence="7">The sequence shown here is derived from an EMBL/GenBank/DDBJ whole genome shotgun (WGS) entry which is preliminary data.</text>
</comment>
<sequence length="1679" mass="192289">CYTRNAFATTVNPVGRENMGAWPKCTTCNFFYAPEGPCRICFNCNSPGHLARDCRVVPRNVNPVNERNPTPTRKACHECGIEPSELGFRYEIEIANGQLVEINKVIKGFKLEIVGHVFDIDLIPFRLRSFDMIIGMDLLYNHKAKIVFHEKVVRISLLDGKVLRVLGERQEEKAGLLMSAKASDKKQEEIVVVRDFPEYPYHLAPSELDELSGQLKELQDKVFSKIDLRSGYHQLRVHEDDIPKTMFRTRYGHFEFIVMPFSLTNAPAIFMDLMNMVCRPYLDKFMIVFIDDILTYSKTQEEHVEHLRYVINGNMIHVDPSKIEAVKIWKAHRTSSKKCKTFDWGEEQEIAFQTLKDKLCNVHVLALPDVTKDFMVYCDASGLRLGCVLMQRGKVKAEHQRPSGLLQQPEILAWKWEGIAMDFMTKLKAARDRQKSYAGKRRKPLEFSVGEEPVEILEREIKKLKQSRIAIVKVRWNSKRGPEFTWEREDQMKLKYPHLFSNVSSGISRVYFIKGLGHNLLSVGQFCDPDLEVLPQLGFLLSLLLHPGLKPKVLSLTRGGMGKIVRTCLTQSDIGETDLGVWKDALFSSSLLLRRRGHSTHHPHIEDIVTEFYGPSRWKELCKELGSRILPCGDGSCLNSLIAKGKLKSTQTRSFPIVTVKVKSKRYRIVPYRELNGIPIALVARNKPVIDTLSLDDLYNNLEIYEQEIKGTSSSNSNTQNVAFVSSNSTSSINGALKTAHDATNASTQATVVNSTKNDNLSDAVICSFFGIQPNSPHLDNVDLQQIHPDVLEEMDLRWQMAMLTMRARRFLKNIRRMFSMNGNDTIGFDKSKVKCYNCHKNRHFARECRAPRNQENNNKENSRRTVLVETPATLTLVSCDGLRGQSTTRFLGESKVFRVFNSKTRIVEENLHVKFNENTPNIAGSGGNWLFDIDALTKSMNYKPVVAGNQTQEGDPCIERSKLDRSYVGRAPTIQITRSLNIVDLPYGKRAICTKWIFRNKKDERGIVIRNKAILVAQGHTQEEGINYDELFALVARIKAIRLFWLMLPSKTLWCTRWMSKVLFFMVKLKKRGKIDKTLFIRRHKDDILLVQVYGDDIIFGSTKKDLCNAFEKMMHEKFQMSSMGELTFFLGLQVKQKQDGIFISQDKYVAEILKKYDFSEVNNTSTPMETQKPLLKDEDGEEVYVHMYRTMIGSLMYLTSSRPDIMIYVTPSHTQKIFESMKMVGKDFSGRVTPLFLIMMVQAQEEMGEESVADEAVNKEIYDRLVRAATTASSLEAKQYSGNIANTQSKETPNEVLTLEAIKTTQAQEIDSLKRRVKKLKKKQRSKSHKLKRLYKVGLSARVESSNDEGLGEEDASKQERIINDLDADEDIKLINDQEMFNVDKELQGEKVVVEQEVVIDKKPIIDAAQEDIQAKVDVDYQLAERLQAEEQQELNEEEKAKLFMELMEKRRKFFAAERAKEKSNRPPIKAKQRSIMYTYLKNMEGDKLNSLKNKSFADIQDLFNKARKRVNTFVDYKTGLVEEGSKKVKAKIRQEESLKRAGDKLEQKTAKKQKIVDDKETGNLKQLVKIIPKEDIEIDVIPLVSAAVTTVIIDDITLAKALEALKTLKPKIKGIVIKVHEEPKPVKMKKKDQILFDEKVARKLQEDINEEERLVGERARQEEEANIALIETWKDI</sequence>
<evidence type="ECO:0000256" key="4">
    <source>
        <dbReference type="PROSITE-ProRule" id="PRU00047"/>
    </source>
</evidence>
<dbReference type="Pfam" id="PF08284">
    <property type="entry name" value="RVP_2"/>
    <property type="match status" value="1"/>
</dbReference>
<dbReference type="Pfam" id="PF00098">
    <property type="entry name" value="zf-CCHC"/>
    <property type="match status" value="1"/>
</dbReference>
<dbReference type="GO" id="GO:0008270">
    <property type="term" value="F:zinc ion binding"/>
    <property type="evidence" value="ECO:0007669"/>
    <property type="project" value="UniProtKB-KW"/>
</dbReference>
<dbReference type="Pfam" id="PF00078">
    <property type="entry name" value="RVT_1"/>
    <property type="match status" value="1"/>
</dbReference>
<dbReference type="SUPFAM" id="SSF56672">
    <property type="entry name" value="DNA/RNA polymerases"/>
    <property type="match status" value="1"/>
</dbReference>
<keyword evidence="2" id="KW-0064">Aspartyl protease</keyword>
<feature type="non-terminal residue" evidence="7">
    <location>
        <position position="1"/>
    </location>
</feature>
<feature type="domain" description="CCHC-type" evidence="6">
    <location>
        <begin position="41"/>
        <end position="55"/>
    </location>
</feature>
<gene>
    <name evidence="7" type="ORF">Tci_037659</name>
</gene>
<dbReference type="Gene3D" id="3.10.10.10">
    <property type="entry name" value="HIV Type 1 Reverse Transcriptase, subunit A, domain 1"/>
    <property type="match status" value="1"/>
</dbReference>
<dbReference type="Pfam" id="PF17919">
    <property type="entry name" value="RT_RNaseH_2"/>
    <property type="match status" value="1"/>
</dbReference>
<dbReference type="PANTHER" id="PTHR24559">
    <property type="entry name" value="TRANSPOSON TY3-I GAG-POL POLYPROTEIN"/>
    <property type="match status" value="1"/>
</dbReference>
<dbReference type="InterPro" id="IPR001878">
    <property type="entry name" value="Znf_CCHC"/>
</dbReference>
<dbReference type="PROSITE" id="PS50158">
    <property type="entry name" value="ZF_CCHC"/>
    <property type="match status" value="2"/>
</dbReference>
<keyword evidence="1" id="KW-0645">Protease</keyword>
<dbReference type="GO" id="GO:0004190">
    <property type="term" value="F:aspartic-type endopeptidase activity"/>
    <property type="evidence" value="ECO:0007669"/>
    <property type="project" value="UniProtKB-KW"/>
</dbReference>
<evidence type="ECO:0000256" key="5">
    <source>
        <dbReference type="SAM" id="Coils"/>
    </source>
</evidence>
<protein>
    <recommendedName>
        <fullName evidence="6">CCHC-type domain-containing protein</fullName>
    </recommendedName>
</protein>
<reference evidence="7" key="1">
    <citation type="journal article" date="2019" name="Sci. Rep.">
        <title>Draft genome of Tanacetum cinerariifolium, the natural source of mosquito coil.</title>
        <authorList>
            <person name="Yamashiro T."/>
            <person name="Shiraishi A."/>
            <person name="Satake H."/>
            <person name="Nakayama K."/>
        </authorList>
    </citation>
    <scope>NUCLEOTIDE SEQUENCE</scope>
</reference>
<dbReference type="SMART" id="SM00343">
    <property type="entry name" value="ZnF_C2HC"/>
    <property type="match status" value="2"/>
</dbReference>
<organism evidence="7">
    <name type="scientific">Tanacetum cinerariifolium</name>
    <name type="common">Dalmatian daisy</name>
    <name type="synonym">Chrysanthemum cinerariifolium</name>
    <dbReference type="NCBI Taxonomy" id="118510"/>
    <lineage>
        <taxon>Eukaryota</taxon>
        <taxon>Viridiplantae</taxon>
        <taxon>Streptophyta</taxon>
        <taxon>Embryophyta</taxon>
        <taxon>Tracheophyta</taxon>
        <taxon>Spermatophyta</taxon>
        <taxon>Magnoliopsida</taxon>
        <taxon>eudicotyledons</taxon>
        <taxon>Gunneridae</taxon>
        <taxon>Pentapetalae</taxon>
        <taxon>asterids</taxon>
        <taxon>campanulids</taxon>
        <taxon>Asterales</taxon>
        <taxon>Asteraceae</taxon>
        <taxon>Asteroideae</taxon>
        <taxon>Anthemideae</taxon>
        <taxon>Anthemidinae</taxon>
        <taxon>Tanacetum</taxon>
    </lineage>
</organism>
<dbReference type="PANTHER" id="PTHR24559:SF444">
    <property type="entry name" value="REVERSE TRANSCRIPTASE DOMAIN-CONTAINING PROTEIN"/>
    <property type="match status" value="1"/>
</dbReference>
<dbReference type="InterPro" id="IPR043502">
    <property type="entry name" value="DNA/RNA_pol_sf"/>
</dbReference>
<dbReference type="InterPro" id="IPR013103">
    <property type="entry name" value="RVT_2"/>
</dbReference>